<keyword evidence="2" id="KW-1185">Reference proteome</keyword>
<accession>A0A4R5E111</accession>
<gene>
    <name evidence="1" type="ORF">E0F88_03795</name>
</gene>
<organism evidence="1 2">
    <name type="scientific">Dyadobacter psychrotolerans</name>
    <dbReference type="NCBI Taxonomy" id="2541721"/>
    <lineage>
        <taxon>Bacteria</taxon>
        <taxon>Pseudomonadati</taxon>
        <taxon>Bacteroidota</taxon>
        <taxon>Cytophagia</taxon>
        <taxon>Cytophagales</taxon>
        <taxon>Spirosomataceae</taxon>
        <taxon>Dyadobacter</taxon>
    </lineage>
</organism>
<sequence length="227" mass="25832">MFKYFLIPAFLLFTNSSTYSQKVNLSLVSPRELRGRKAVLLTREKGFAAIVHSVKLGSDTIHLDLAQDLLPDLYQLHVSQVSGSLFFFLESGTQIKLDTVDLSQSVVTKSGSNPDWQLFSERIQMPSDKRLKVFSVGEKEARRKNDTDSLNYWVEKQLAEKQDLMNKTGEFISAHPASYVSLYLLKANWFAFQDKGMFEKLDISMAGHRNYRLLKGRRRGIAATNGK</sequence>
<evidence type="ECO:0008006" key="3">
    <source>
        <dbReference type="Google" id="ProtNLM"/>
    </source>
</evidence>
<dbReference type="EMBL" id="SMFL01000001">
    <property type="protein sequence ID" value="TDE18670.1"/>
    <property type="molecule type" value="Genomic_DNA"/>
</dbReference>
<proteinExistence type="predicted"/>
<dbReference type="Proteomes" id="UP000294850">
    <property type="component" value="Unassembled WGS sequence"/>
</dbReference>
<dbReference type="RefSeq" id="WP_131956751.1">
    <property type="nucleotide sequence ID" value="NZ_SMFL01000001.1"/>
</dbReference>
<evidence type="ECO:0000313" key="2">
    <source>
        <dbReference type="Proteomes" id="UP000294850"/>
    </source>
</evidence>
<dbReference type="AlphaFoldDB" id="A0A4R5E111"/>
<dbReference type="OrthoDB" id="951020at2"/>
<evidence type="ECO:0000313" key="1">
    <source>
        <dbReference type="EMBL" id="TDE18670.1"/>
    </source>
</evidence>
<reference evidence="1 2" key="1">
    <citation type="submission" date="2019-03" db="EMBL/GenBank/DDBJ databases">
        <title>Dyadobacter AR-3-6 sp. nov., isolated from arctic soil.</title>
        <authorList>
            <person name="Chaudhary D.K."/>
        </authorList>
    </citation>
    <scope>NUCLEOTIDE SEQUENCE [LARGE SCALE GENOMIC DNA]</scope>
    <source>
        <strain evidence="1 2">AR-3-6</strain>
    </source>
</reference>
<protein>
    <recommendedName>
        <fullName evidence="3">DUF4369 domain-containing protein</fullName>
    </recommendedName>
</protein>
<comment type="caution">
    <text evidence="1">The sequence shown here is derived from an EMBL/GenBank/DDBJ whole genome shotgun (WGS) entry which is preliminary data.</text>
</comment>
<name>A0A4R5E111_9BACT</name>